<proteinExistence type="predicted"/>
<feature type="non-terminal residue" evidence="1">
    <location>
        <position position="219"/>
    </location>
</feature>
<reference evidence="2" key="2">
    <citation type="journal article" date="2013" name="PLoS Genet.">
        <title>Comparative genome structure, secondary metabolite, and effector coding capacity across Cochliobolus pathogens.</title>
        <authorList>
            <person name="Condon B.J."/>
            <person name="Leng Y."/>
            <person name="Wu D."/>
            <person name="Bushley K.E."/>
            <person name="Ohm R.A."/>
            <person name="Otillar R."/>
            <person name="Martin J."/>
            <person name="Schackwitz W."/>
            <person name="Grimwood J."/>
            <person name="MohdZainudin N."/>
            <person name="Xue C."/>
            <person name="Wang R."/>
            <person name="Manning V.A."/>
            <person name="Dhillon B."/>
            <person name="Tu Z.J."/>
            <person name="Steffenson B.J."/>
            <person name="Salamov A."/>
            <person name="Sun H."/>
            <person name="Lowry S."/>
            <person name="LaButti K."/>
            <person name="Han J."/>
            <person name="Copeland A."/>
            <person name="Lindquist E."/>
            <person name="Barry K."/>
            <person name="Schmutz J."/>
            <person name="Baker S.E."/>
            <person name="Ciuffetti L.M."/>
            <person name="Grigoriev I.V."/>
            <person name="Zhong S."/>
            <person name="Turgeon B.G."/>
        </authorList>
    </citation>
    <scope>NUCLEOTIDE SEQUENCE [LARGE SCALE GENOMIC DNA]</scope>
    <source>
        <strain evidence="2">ND90Pr / ATCC 201652</strain>
    </source>
</reference>
<feature type="non-terminal residue" evidence="1">
    <location>
        <position position="1"/>
    </location>
</feature>
<keyword evidence="2" id="KW-1185">Reference proteome</keyword>
<evidence type="ECO:0000313" key="2">
    <source>
        <dbReference type="Proteomes" id="UP000016934"/>
    </source>
</evidence>
<evidence type="ECO:0000313" key="1">
    <source>
        <dbReference type="EMBL" id="EMD62651.1"/>
    </source>
</evidence>
<dbReference type="OrthoDB" id="3673440at2759"/>
<reference evidence="1 2" key="1">
    <citation type="journal article" date="2012" name="PLoS Pathog.">
        <title>Diverse lifestyles and strategies of plant pathogenesis encoded in the genomes of eighteen Dothideomycetes fungi.</title>
        <authorList>
            <person name="Ohm R.A."/>
            <person name="Feau N."/>
            <person name="Henrissat B."/>
            <person name="Schoch C.L."/>
            <person name="Horwitz B.A."/>
            <person name="Barry K.W."/>
            <person name="Condon B.J."/>
            <person name="Copeland A.C."/>
            <person name="Dhillon B."/>
            <person name="Glaser F."/>
            <person name="Hesse C.N."/>
            <person name="Kosti I."/>
            <person name="LaButti K."/>
            <person name="Lindquist E.A."/>
            <person name="Lucas S."/>
            <person name="Salamov A.A."/>
            <person name="Bradshaw R.E."/>
            <person name="Ciuffetti L."/>
            <person name="Hamelin R.C."/>
            <person name="Kema G.H.J."/>
            <person name="Lawrence C."/>
            <person name="Scott J.A."/>
            <person name="Spatafora J.W."/>
            <person name="Turgeon B.G."/>
            <person name="de Wit P.J.G.M."/>
            <person name="Zhong S."/>
            <person name="Goodwin S.B."/>
            <person name="Grigoriev I.V."/>
        </authorList>
    </citation>
    <scope>NUCLEOTIDE SEQUENCE [LARGE SCALE GENOMIC DNA]</scope>
    <source>
        <strain evidence="2">ND90Pr / ATCC 201652</strain>
    </source>
</reference>
<gene>
    <name evidence="1" type="ORF">COCSADRAFT_63607</name>
</gene>
<dbReference type="HOGENOM" id="CLU_1180724_0_0_1"/>
<sequence>VYLNDKLKKKEVEKAVQVTRQSQVRFGFIGKDSESEQMRDNFLLRFPPEIRNLITEYVLSLGDGTAGNVLIACPPGPHKPLCEGLSILSLCKQLTIEARSMLEARTTAYIPIMADMNFCKLVSDMNENGNASLPEIQSTVFAGLTSFRHAHFYLHVKYHSSLFRRYSEPDLSEDIAHIYDVLKQAFRIWRAASEHNFAHLKEQGLKRKAILHLDHLFSD</sequence>
<dbReference type="GeneID" id="19140410"/>
<organism evidence="1 2">
    <name type="scientific">Cochliobolus sativus (strain ND90Pr / ATCC 201652)</name>
    <name type="common">Common root rot and spot blotch fungus</name>
    <name type="synonym">Bipolaris sorokiniana</name>
    <dbReference type="NCBI Taxonomy" id="665912"/>
    <lineage>
        <taxon>Eukaryota</taxon>
        <taxon>Fungi</taxon>
        <taxon>Dikarya</taxon>
        <taxon>Ascomycota</taxon>
        <taxon>Pezizomycotina</taxon>
        <taxon>Dothideomycetes</taxon>
        <taxon>Pleosporomycetidae</taxon>
        <taxon>Pleosporales</taxon>
        <taxon>Pleosporineae</taxon>
        <taxon>Pleosporaceae</taxon>
        <taxon>Bipolaris</taxon>
    </lineage>
</organism>
<dbReference type="KEGG" id="bsc:COCSADRAFT_63607"/>
<protein>
    <submittedName>
        <fullName evidence="1">Uncharacterized protein</fullName>
    </submittedName>
</protein>
<dbReference type="Proteomes" id="UP000016934">
    <property type="component" value="Unassembled WGS sequence"/>
</dbReference>
<dbReference type="OMA" id="SEHNFAH"/>
<accession>M2T0E0</accession>
<dbReference type="RefSeq" id="XP_007701973.1">
    <property type="nucleotide sequence ID" value="XM_007703783.1"/>
</dbReference>
<dbReference type="AlphaFoldDB" id="M2T0E0"/>
<name>M2T0E0_COCSN</name>
<dbReference type="EMBL" id="KB445646">
    <property type="protein sequence ID" value="EMD62651.1"/>
    <property type="molecule type" value="Genomic_DNA"/>
</dbReference>